<dbReference type="EMBL" id="NKUJ01000613">
    <property type="protein sequence ID" value="RMJ01874.1"/>
    <property type="molecule type" value="Genomic_DNA"/>
</dbReference>
<protein>
    <submittedName>
        <fullName evidence="2">Uncharacterized protein</fullName>
    </submittedName>
</protein>
<dbReference type="Proteomes" id="UP000277212">
    <property type="component" value="Unassembled WGS sequence"/>
</dbReference>
<accession>A0A3M2R9S4</accession>
<gene>
    <name evidence="2" type="ORF">CDV36_015597</name>
</gene>
<dbReference type="OrthoDB" id="4967126at2759"/>
<name>A0A3M2R9S4_9HYPO</name>
<keyword evidence="3" id="KW-1185">Reference proteome</keyword>
<dbReference type="AlphaFoldDB" id="A0A3M2R9S4"/>
<feature type="signal peptide" evidence="1">
    <location>
        <begin position="1"/>
        <end position="18"/>
    </location>
</feature>
<sequence length="68" mass="7455">MKFISTVLFALAIATANACEETMCADATRLDEIECPECITGPCHLWSCPESIFSYICGDDKTKCELIS</sequence>
<evidence type="ECO:0000313" key="3">
    <source>
        <dbReference type="Proteomes" id="UP000277212"/>
    </source>
</evidence>
<keyword evidence="1" id="KW-0732">Signal</keyword>
<proteinExistence type="predicted"/>
<organism evidence="2 3">
    <name type="scientific">Fusarium kuroshium</name>
    <dbReference type="NCBI Taxonomy" id="2010991"/>
    <lineage>
        <taxon>Eukaryota</taxon>
        <taxon>Fungi</taxon>
        <taxon>Dikarya</taxon>
        <taxon>Ascomycota</taxon>
        <taxon>Pezizomycotina</taxon>
        <taxon>Sordariomycetes</taxon>
        <taxon>Hypocreomycetidae</taxon>
        <taxon>Hypocreales</taxon>
        <taxon>Nectriaceae</taxon>
        <taxon>Fusarium</taxon>
        <taxon>Fusarium solani species complex</taxon>
    </lineage>
</organism>
<comment type="caution">
    <text evidence="2">The sequence shown here is derived from an EMBL/GenBank/DDBJ whole genome shotgun (WGS) entry which is preliminary data.</text>
</comment>
<reference evidence="2 3" key="1">
    <citation type="submission" date="2017-06" db="EMBL/GenBank/DDBJ databases">
        <title>Comparative genomic analysis of Ambrosia Fusariam Clade fungi.</title>
        <authorList>
            <person name="Stajich J.E."/>
            <person name="Carrillo J."/>
            <person name="Kijimoto T."/>
            <person name="Eskalen A."/>
            <person name="O'Donnell K."/>
            <person name="Kasson M."/>
        </authorList>
    </citation>
    <scope>NUCLEOTIDE SEQUENCE [LARGE SCALE GENOMIC DNA]</scope>
    <source>
        <strain evidence="2">UCR3666</strain>
    </source>
</reference>
<evidence type="ECO:0000256" key="1">
    <source>
        <dbReference type="SAM" id="SignalP"/>
    </source>
</evidence>
<feature type="chain" id="PRO_5018298494" evidence="1">
    <location>
        <begin position="19"/>
        <end position="68"/>
    </location>
</feature>
<evidence type="ECO:0000313" key="2">
    <source>
        <dbReference type="EMBL" id="RMJ01874.1"/>
    </source>
</evidence>